<dbReference type="AlphaFoldDB" id="X1M9Z7"/>
<proteinExistence type="predicted"/>
<dbReference type="EMBL" id="BARV01006594">
    <property type="protein sequence ID" value="GAI14926.1"/>
    <property type="molecule type" value="Genomic_DNA"/>
</dbReference>
<gene>
    <name evidence="1" type="ORF">S06H3_13501</name>
</gene>
<name>X1M9Z7_9ZZZZ</name>
<reference evidence="1" key="1">
    <citation type="journal article" date="2014" name="Front. Microbiol.">
        <title>High frequency of phylogenetically diverse reductive dehalogenase-homologous genes in deep subseafloor sedimentary metagenomes.</title>
        <authorList>
            <person name="Kawai M."/>
            <person name="Futagami T."/>
            <person name="Toyoda A."/>
            <person name="Takaki Y."/>
            <person name="Nishi S."/>
            <person name="Hori S."/>
            <person name="Arai W."/>
            <person name="Tsubouchi T."/>
            <person name="Morono Y."/>
            <person name="Uchiyama I."/>
            <person name="Ito T."/>
            <person name="Fujiyama A."/>
            <person name="Inagaki F."/>
            <person name="Takami H."/>
        </authorList>
    </citation>
    <scope>NUCLEOTIDE SEQUENCE</scope>
    <source>
        <strain evidence="1">Expedition CK06-06</strain>
    </source>
</reference>
<organism evidence="1">
    <name type="scientific">marine sediment metagenome</name>
    <dbReference type="NCBI Taxonomy" id="412755"/>
    <lineage>
        <taxon>unclassified sequences</taxon>
        <taxon>metagenomes</taxon>
        <taxon>ecological metagenomes</taxon>
    </lineage>
</organism>
<dbReference type="SUPFAM" id="SSF48150">
    <property type="entry name" value="DNA-glycosylase"/>
    <property type="match status" value="1"/>
</dbReference>
<comment type="caution">
    <text evidence="1">The sequence shown here is derived from an EMBL/GenBank/DDBJ whole genome shotgun (WGS) entry which is preliminary data.</text>
</comment>
<dbReference type="Gene3D" id="3.80.30.10">
    <property type="entry name" value="pyruvate-formate lyase- activating enzyme"/>
    <property type="match status" value="1"/>
</dbReference>
<accession>X1M9Z7</accession>
<dbReference type="GO" id="GO:0006281">
    <property type="term" value="P:DNA repair"/>
    <property type="evidence" value="ECO:0007669"/>
    <property type="project" value="InterPro"/>
</dbReference>
<evidence type="ECO:0000313" key="1">
    <source>
        <dbReference type="EMBL" id="GAI14926.1"/>
    </source>
</evidence>
<dbReference type="InterPro" id="IPR011257">
    <property type="entry name" value="DNA_glycosylase"/>
</dbReference>
<sequence>MHPALLRQAAELSLNSGGCIKFDLKAWSEELHIALCGVSNKRTLENFKWLAQYAEKRQSPPFLVASTLLEIASSLKEKYGSLEGLYTRSKDSKDLEKRLLEFKGVGPTTVNIFLRELRAVWEKARPQLSPLAREVASRLGLGEEELELPAVESALVRLNLEFCKRRRCSSCPVREECQ</sequence>
<protein>
    <submittedName>
        <fullName evidence="1">Uncharacterized protein</fullName>
    </submittedName>
</protein>
<feature type="non-terminal residue" evidence="1">
    <location>
        <position position="178"/>
    </location>
</feature>
<dbReference type="GO" id="GO:0003824">
    <property type="term" value="F:catalytic activity"/>
    <property type="evidence" value="ECO:0007669"/>
    <property type="project" value="InterPro"/>
</dbReference>